<dbReference type="InterPro" id="IPR050300">
    <property type="entry name" value="GDXG_lipolytic_enzyme"/>
</dbReference>
<accession>A0A0T7LJN2</accession>
<evidence type="ECO:0000313" key="10">
    <source>
        <dbReference type="Proteomes" id="UP000048289"/>
    </source>
</evidence>
<dbReference type="Proteomes" id="UP000038802">
    <property type="component" value="Unassembled WGS sequence"/>
</dbReference>
<evidence type="ECO:0000313" key="3">
    <source>
        <dbReference type="EMBL" id="CFE43435.1"/>
    </source>
</evidence>
<evidence type="ECO:0000313" key="7">
    <source>
        <dbReference type="Proteomes" id="UP000038802"/>
    </source>
</evidence>
<dbReference type="PANTHER" id="PTHR48081">
    <property type="entry name" value="AB HYDROLASE SUPERFAMILY PROTEIN C4A8.06C"/>
    <property type="match status" value="1"/>
</dbReference>
<keyword evidence="1 6" id="KW-0378">Hydrolase</keyword>
<proteinExistence type="predicted"/>
<dbReference type="Pfam" id="PF20434">
    <property type="entry name" value="BD-FAE"/>
    <property type="match status" value="1"/>
</dbReference>
<name>A0A0T7LJN2_MYCTX</name>
<evidence type="ECO:0000313" key="9">
    <source>
        <dbReference type="Proteomes" id="UP000046947"/>
    </source>
</evidence>
<dbReference type="EC" id="3.1.1.3" evidence="6"/>
<dbReference type="InterPro" id="IPR029058">
    <property type="entry name" value="AB_hydrolase_fold"/>
</dbReference>
<dbReference type="GO" id="GO:0004806">
    <property type="term" value="F:triacylglycerol lipase activity"/>
    <property type="evidence" value="ECO:0007669"/>
    <property type="project" value="UniProtKB-EC"/>
</dbReference>
<reference evidence="6" key="1">
    <citation type="submission" date="2015-03" db="EMBL/GenBank/DDBJ databases">
        <authorList>
            <person name="Murphy D."/>
        </authorList>
    </citation>
    <scope>NUCLEOTIDE SEQUENCE [LARGE SCALE GENOMIC DNA]</scope>
    <source>
        <strain evidence="6">K00500041</strain>
    </source>
</reference>
<dbReference type="STRING" id="115862.BBG46_11970"/>
<dbReference type="AlphaFoldDB" id="A0A0T7LJN2"/>
<dbReference type="InterPro" id="IPR049492">
    <property type="entry name" value="BD-FAE-like_dom"/>
</dbReference>
<dbReference type="Proteomes" id="UP000046947">
    <property type="component" value="Unassembled WGS sequence"/>
</dbReference>
<sequence length="250" mass="27352">MLFQIPGGAWTTGNKRGQAHPLMSHLAELGWICVAINYRHSPRNTWPDHIIDVKRALAWVKAHISEYGGDPDFIAITGGSAGGHLSSLAALTPNDPRFQPGFEEADTRVQAAVPFYGVYDFTRLQDAMHPMMLPLLERMVVKQPRTANMQSYLDASPVTHISADAPPFFVLHGRNDSLVPVQQARGFVDQLRQVSKQPVVYAELPFTQHAFDLLGSARAAHTAIAVEQFLAEVYATQHAGSEPGPAVAIP</sequence>
<dbReference type="EMBL" id="CSAD01000010">
    <property type="protein sequence ID" value="COU69167.1"/>
    <property type="molecule type" value="Genomic_DNA"/>
</dbReference>
<evidence type="ECO:0000313" key="5">
    <source>
        <dbReference type="EMBL" id="COU69167.1"/>
    </source>
</evidence>
<organism evidence="6 7">
    <name type="scientific">Mycobacterium tuberculosis</name>
    <dbReference type="NCBI Taxonomy" id="1773"/>
    <lineage>
        <taxon>Bacteria</taxon>
        <taxon>Bacillati</taxon>
        <taxon>Actinomycetota</taxon>
        <taxon>Actinomycetes</taxon>
        <taxon>Mycobacteriales</taxon>
        <taxon>Mycobacteriaceae</taxon>
        <taxon>Mycobacterium</taxon>
        <taxon>Mycobacterium tuberculosis complex</taxon>
    </lineage>
</organism>
<dbReference type="Proteomes" id="UP000045842">
    <property type="component" value="Unassembled WGS sequence"/>
</dbReference>
<dbReference type="Proteomes" id="UP000048289">
    <property type="component" value="Unassembled WGS sequence"/>
</dbReference>
<evidence type="ECO:0000313" key="8">
    <source>
        <dbReference type="Proteomes" id="UP000045842"/>
    </source>
</evidence>
<evidence type="ECO:0000256" key="1">
    <source>
        <dbReference type="ARBA" id="ARBA00022801"/>
    </source>
</evidence>
<dbReference type="EMBL" id="CSAE01000332">
    <property type="protein sequence ID" value="COW11955.1"/>
    <property type="molecule type" value="Genomic_DNA"/>
</dbReference>
<reference evidence="7 8" key="2">
    <citation type="submission" date="2015-03" db="EMBL/GenBank/DDBJ databases">
        <authorList>
            <consortium name="Pathogen Informatics"/>
        </authorList>
    </citation>
    <scope>NUCLEOTIDE SEQUENCE [LARGE SCALE GENOMIC DNA]</scope>
    <source>
        <strain evidence="5 8">G09801536</strain>
        <strain evidence="3 10">G09901357</strain>
        <strain evidence="4 9">H09601792</strain>
        <strain evidence="7">K00500041</strain>
    </source>
</reference>
<dbReference type="SUPFAM" id="SSF53474">
    <property type="entry name" value="alpha/beta-Hydrolases"/>
    <property type="match status" value="1"/>
</dbReference>
<dbReference type="EMBL" id="CFOE01000586">
    <property type="protein sequence ID" value="CFE43435.1"/>
    <property type="molecule type" value="Genomic_DNA"/>
</dbReference>
<gene>
    <name evidence="6" type="primary">lipM</name>
    <name evidence="5" type="ORF">ERS007679_00168</name>
    <name evidence="3" type="ORF">ERS007681_03412</name>
    <name evidence="4" type="ORF">ERS007688_02700</name>
    <name evidence="6" type="ORF">ERS007703_02813</name>
</gene>
<feature type="domain" description="BD-FAE-like" evidence="2">
    <location>
        <begin position="3"/>
        <end position="191"/>
    </location>
</feature>
<dbReference type="EMBL" id="CFOH01000483">
    <property type="protein sequence ID" value="CFE58422.1"/>
    <property type="molecule type" value="Genomic_DNA"/>
</dbReference>
<evidence type="ECO:0000259" key="2">
    <source>
        <dbReference type="Pfam" id="PF20434"/>
    </source>
</evidence>
<dbReference type="EC" id="3.1.-.-" evidence="6"/>
<dbReference type="PANTHER" id="PTHR48081:SF33">
    <property type="entry name" value="KYNURENINE FORMAMIDASE"/>
    <property type="match status" value="1"/>
</dbReference>
<evidence type="ECO:0000313" key="6">
    <source>
        <dbReference type="EMBL" id="COW11955.1"/>
    </source>
</evidence>
<dbReference type="Gene3D" id="3.40.50.1820">
    <property type="entry name" value="alpha/beta hydrolase"/>
    <property type="match status" value="1"/>
</dbReference>
<protein>
    <submittedName>
        <fullName evidence="6">Esterase</fullName>
        <ecNumber evidence="6">3.1.-.-</ecNumber>
        <ecNumber evidence="6">3.1.1.3</ecNumber>
    </submittedName>
</protein>
<evidence type="ECO:0000313" key="4">
    <source>
        <dbReference type="EMBL" id="CFE58422.1"/>
    </source>
</evidence>